<keyword evidence="2 3" id="KW-0418">Kinase</keyword>
<comment type="catalytic activity">
    <reaction evidence="3">
        <text>D-glucose + ATP = D-glucose 6-phosphate + ADP + H(+)</text>
        <dbReference type="Rhea" id="RHEA:17825"/>
        <dbReference type="ChEBI" id="CHEBI:4167"/>
        <dbReference type="ChEBI" id="CHEBI:15378"/>
        <dbReference type="ChEBI" id="CHEBI:30616"/>
        <dbReference type="ChEBI" id="CHEBI:61548"/>
        <dbReference type="ChEBI" id="CHEBI:456216"/>
        <dbReference type="EC" id="2.7.1.2"/>
    </reaction>
</comment>
<protein>
    <recommendedName>
        <fullName evidence="3">Glucokinase</fullName>
        <ecNumber evidence="3">2.7.1.2</ecNumber>
    </recommendedName>
    <alternativeName>
        <fullName evidence="3">Glucose kinase</fullName>
    </alternativeName>
</protein>
<evidence type="ECO:0000256" key="4">
    <source>
        <dbReference type="RuleBase" id="RU004046"/>
    </source>
</evidence>
<proteinExistence type="inferred from homology"/>
<keyword evidence="3" id="KW-0324">Glycolysis</keyword>
<sequence>MTQEIVTADIGGTHARFAIAQVDGHHVEALTDQVVMKSAEHASLQTAWEAYADQIGRALPKDGAIAVAGPVGGELLRFTNNPWIVRPHAIPSKLGLDRFTLINDFGAVAHAVAHLNGNNLVHCCGPNEPLPATGPISIFGPGTGLGAVQLLRTKDRYHVIETEGGHTDFAPLDSIEDTILQKLRQKYRRVSVERIVSGPGLVAIHEVLSSLEGKAAALVDDRELWEMALEGKDSLAAAALDRFCLSLGAIAGDLALAQGAKAVVIGGGLGARIADILPQSGFCERFVAKGRFEAVMQNIPVKLLSHPQPGLFGAASAFLQEHEL</sequence>
<name>A0ABN1AYJ4_9SPHN</name>
<keyword evidence="3" id="KW-0067">ATP-binding</keyword>
<organism evidence="5 6">
    <name type="scientific">Parasphingorhabdus litoris</name>
    <dbReference type="NCBI Taxonomy" id="394733"/>
    <lineage>
        <taxon>Bacteria</taxon>
        <taxon>Pseudomonadati</taxon>
        <taxon>Pseudomonadota</taxon>
        <taxon>Alphaproteobacteria</taxon>
        <taxon>Sphingomonadales</taxon>
        <taxon>Sphingomonadaceae</taxon>
        <taxon>Parasphingorhabdus</taxon>
    </lineage>
</organism>
<gene>
    <name evidence="3 5" type="primary">glk</name>
    <name evidence="5" type="ORF">GCM10009096_31680</name>
</gene>
<keyword evidence="6" id="KW-1185">Reference proteome</keyword>
<dbReference type="InterPro" id="IPR003836">
    <property type="entry name" value="Glucokinase"/>
</dbReference>
<dbReference type="CDD" id="cd24008">
    <property type="entry name" value="ASKHA_NBD_GLK"/>
    <property type="match status" value="1"/>
</dbReference>
<reference evidence="5 6" key="1">
    <citation type="journal article" date="2019" name="Int. J. Syst. Evol. Microbiol.">
        <title>The Global Catalogue of Microorganisms (GCM) 10K type strain sequencing project: providing services to taxonomists for standard genome sequencing and annotation.</title>
        <authorList>
            <consortium name="The Broad Institute Genomics Platform"/>
            <consortium name="The Broad Institute Genome Sequencing Center for Infectious Disease"/>
            <person name="Wu L."/>
            <person name="Ma J."/>
        </authorList>
    </citation>
    <scope>NUCLEOTIDE SEQUENCE [LARGE SCALE GENOMIC DNA]</scope>
    <source>
        <strain evidence="5 6">JCM 14162</strain>
    </source>
</reference>
<dbReference type="Gene3D" id="3.40.367.20">
    <property type="match status" value="1"/>
</dbReference>
<keyword evidence="3" id="KW-0547">Nucleotide-binding</keyword>
<accession>A0ABN1AYJ4</accession>
<dbReference type="NCBIfam" id="TIGR00749">
    <property type="entry name" value="glk"/>
    <property type="match status" value="1"/>
</dbReference>
<comment type="caution">
    <text evidence="5">The sequence shown here is derived from an EMBL/GenBank/DDBJ whole genome shotgun (WGS) entry which is preliminary data.</text>
</comment>
<dbReference type="Proteomes" id="UP001500713">
    <property type="component" value="Unassembled WGS sequence"/>
</dbReference>
<evidence type="ECO:0000313" key="5">
    <source>
        <dbReference type="EMBL" id="GAA0486543.1"/>
    </source>
</evidence>
<dbReference type="RefSeq" id="WP_229955691.1">
    <property type="nucleotide sequence ID" value="NZ_BAAAEM010000003.1"/>
</dbReference>
<dbReference type="NCBIfam" id="NF009073">
    <property type="entry name" value="PRK12408.1"/>
    <property type="match status" value="1"/>
</dbReference>
<dbReference type="EMBL" id="BAAAEM010000003">
    <property type="protein sequence ID" value="GAA0486543.1"/>
    <property type="molecule type" value="Genomic_DNA"/>
</dbReference>
<evidence type="ECO:0000256" key="1">
    <source>
        <dbReference type="ARBA" id="ARBA00022679"/>
    </source>
</evidence>
<keyword evidence="1 3" id="KW-0808">Transferase</keyword>
<comment type="similarity">
    <text evidence="3 4">Belongs to the bacterial glucokinase family.</text>
</comment>
<dbReference type="PANTHER" id="PTHR47690:SF1">
    <property type="entry name" value="GLUCOKINASE"/>
    <property type="match status" value="1"/>
</dbReference>
<dbReference type="EC" id="2.7.1.2" evidence="3"/>
<dbReference type="HAMAP" id="MF_00524">
    <property type="entry name" value="Glucokinase"/>
    <property type="match status" value="1"/>
</dbReference>
<dbReference type="PANTHER" id="PTHR47690">
    <property type="entry name" value="GLUCOKINASE"/>
    <property type="match status" value="1"/>
</dbReference>
<dbReference type="Pfam" id="PF02685">
    <property type="entry name" value="Glucokinase"/>
    <property type="match status" value="1"/>
</dbReference>
<evidence type="ECO:0000256" key="3">
    <source>
        <dbReference type="HAMAP-Rule" id="MF_00524"/>
    </source>
</evidence>
<keyword evidence="3" id="KW-0963">Cytoplasm</keyword>
<dbReference type="Gene3D" id="3.30.420.40">
    <property type="match status" value="1"/>
</dbReference>
<dbReference type="InterPro" id="IPR050201">
    <property type="entry name" value="Bacterial_glucokinase"/>
</dbReference>
<comment type="subcellular location">
    <subcellularLocation>
        <location evidence="3">Cytoplasm</location>
    </subcellularLocation>
</comment>
<evidence type="ECO:0000256" key="2">
    <source>
        <dbReference type="ARBA" id="ARBA00022777"/>
    </source>
</evidence>
<feature type="binding site" evidence="3">
    <location>
        <begin position="8"/>
        <end position="13"/>
    </location>
    <ligand>
        <name>ATP</name>
        <dbReference type="ChEBI" id="CHEBI:30616"/>
    </ligand>
</feature>
<dbReference type="InterPro" id="IPR043129">
    <property type="entry name" value="ATPase_NBD"/>
</dbReference>
<evidence type="ECO:0000313" key="6">
    <source>
        <dbReference type="Proteomes" id="UP001500713"/>
    </source>
</evidence>
<dbReference type="SUPFAM" id="SSF53067">
    <property type="entry name" value="Actin-like ATPase domain"/>
    <property type="match status" value="1"/>
</dbReference>